<comment type="caution">
    <text evidence="4">The sequence shown here is derived from an EMBL/GenBank/DDBJ whole genome shotgun (WGS) entry which is preliminary data.</text>
</comment>
<keyword evidence="1" id="KW-0378">Hydrolase</keyword>
<accession>A0AA88QFD3</accession>
<dbReference type="PANTHER" id="PTHR47481">
    <property type="match status" value="1"/>
</dbReference>
<evidence type="ECO:0008006" key="6">
    <source>
        <dbReference type="Google" id="ProtNLM"/>
    </source>
</evidence>
<dbReference type="InterPro" id="IPR025724">
    <property type="entry name" value="GAG-pre-integrase_dom"/>
</dbReference>
<keyword evidence="5" id="KW-1185">Reference proteome</keyword>
<keyword evidence="1" id="KW-0064">Aspartyl protease</keyword>
<keyword evidence="1" id="KW-0645">Protease</keyword>
<dbReference type="EMBL" id="JAVXUO010002801">
    <property type="protein sequence ID" value="KAK2969514.1"/>
    <property type="molecule type" value="Genomic_DNA"/>
</dbReference>
<reference evidence="4" key="1">
    <citation type="submission" date="2022-12" db="EMBL/GenBank/DDBJ databases">
        <title>Draft genome assemblies for two species of Escallonia (Escalloniales).</title>
        <authorList>
            <person name="Chanderbali A."/>
            <person name="Dervinis C."/>
            <person name="Anghel I."/>
            <person name="Soltis D."/>
            <person name="Soltis P."/>
            <person name="Zapata F."/>
        </authorList>
    </citation>
    <scope>NUCLEOTIDE SEQUENCE</scope>
    <source>
        <strain evidence="4">UCBG92.1500</strain>
        <tissue evidence="4">Leaf</tissue>
    </source>
</reference>
<dbReference type="CDD" id="cd09272">
    <property type="entry name" value="RNase_HI_RT_Ty1"/>
    <property type="match status" value="1"/>
</dbReference>
<gene>
    <name evidence="4" type="ORF">RJ640_007430</name>
</gene>
<dbReference type="InterPro" id="IPR054722">
    <property type="entry name" value="PolX-like_BBD"/>
</dbReference>
<dbReference type="Pfam" id="PF13976">
    <property type="entry name" value="gag_pre-integrs"/>
    <property type="match status" value="1"/>
</dbReference>
<feature type="domain" description="GAG-pre-integrase" evidence="2">
    <location>
        <begin position="431"/>
        <end position="487"/>
    </location>
</feature>
<dbReference type="SUPFAM" id="SSF56672">
    <property type="entry name" value="DNA/RNA polymerases"/>
    <property type="match status" value="1"/>
</dbReference>
<evidence type="ECO:0000313" key="4">
    <source>
        <dbReference type="EMBL" id="KAK2969514.1"/>
    </source>
</evidence>
<evidence type="ECO:0000313" key="5">
    <source>
        <dbReference type="Proteomes" id="UP001187471"/>
    </source>
</evidence>
<dbReference type="InterPro" id="IPR043502">
    <property type="entry name" value="DNA/RNA_pol_sf"/>
</dbReference>
<evidence type="ECO:0000259" key="3">
    <source>
        <dbReference type="Pfam" id="PF22936"/>
    </source>
</evidence>
<evidence type="ECO:0000256" key="1">
    <source>
        <dbReference type="ARBA" id="ARBA00022750"/>
    </source>
</evidence>
<dbReference type="Pfam" id="PF22936">
    <property type="entry name" value="Pol_BBD"/>
    <property type="match status" value="1"/>
</dbReference>
<feature type="domain" description="Retrovirus-related Pol polyprotein from transposon TNT 1-94-like beta-barrel" evidence="3">
    <location>
        <begin position="318"/>
        <end position="394"/>
    </location>
</feature>
<organism evidence="4 5">
    <name type="scientific">Escallonia rubra</name>
    <dbReference type="NCBI Taxonomy" id="112253"/>
    <lineage>
        <taxon>Eukaryota</taxon>
        <taxon>Viridiplantae</taxon>
        <taxon>Streptophyta</taxon>
        <taxon>Embryophyta</taxon>
        <taxon>Tracheophyta</taxon>
        <taxon>Spermatophyta</taxon>
        <taxon>Magnoliopsida</taxon>
        <taxon>eudicotyledons</taxon>
        <taxon>Gunneridae</taxon>
        <taxon>Pentapetalae</taxon>
        <taxon>asterids</taxon>
        <taxon>campanulids</taxon>
        <taxon>Escalloniales</taxon>
        <taxon>Escalloniaceae</taxon>
        <taxon>Escallonia</taxon>
    </lineage>
</organism>
<evidence type="ECO:0000259" key="2">
    <source>
        <dbReference type="Pfam" id="PF13976"/>
    </source>
</evidence>
<dbReference type="GO" id="GO:0004190">
    <property type="term" value="F:aspartic-type endopeptidase activity"/>
    <property type="evidence" value="ECO:0007669"/>
    <property type="project" value="UniProtKB-KW"/>
</dbReference>
<dbReference type="Proteomes" id="UP001187471">
    <property type="component" value="Unassembled WGS sequence"/>
</dbReference>
<dbReference type="Pfam" id="PF14223">
    <property type="entry name" value="Retrotran_gag_2"/>
    <property type="match status" value="1"/>
</dbReference>
<dbReference type="AlphaFoldDB" id="A0AA88QFD3"/>
<proteinExistence type="predicted"/>
<dbReference type="PANTHER" id="PTHR47481:SF22">
    <property type="entry name" value="RETROTRANSPOSON GAG DOMAIN-CONTAINING PROTEIN"/>
    <property type="match status" value="1"/>
</dbReference>
<sequence length="809" mass="90354">MASSSSTSITAATGSSLVTSTHTFSIKLTSKNYLAWKTQFLLILNYQNLHGHIDGASSPPPKTAVSPTAENLLIPNPEYEAWFKKDQLLLSWLFSSLTEEIFPYIIGLSTSQEVWTALAHSFGSVSQNRQLQLYIELQELKKNDLSISKYLDKTKSLSDELSAAGKPVSPAEFNAIIYHNIGSDYHSIITALNLRQEPVSFYELHGQLVAHEILLKHSLTPTANIVLKGSPPLLPTPPFSSTFRPRTNSQYNNQPSNNYGRRNWGPCQICCLTNHIALTCRSRYVPRQQNQSPRNNNFSNRNFNASANYSNVAPPLNWFPDTATNYHLTPDINALNAVNEYMGNDQLHVGNGQGLQITHTGNASIHSNTRKLDLRNVLCVPKIVKNLLSVQIFTTDNSCFFEFWPNHCVIKDQRSKKVLMEGSSEAGIYSLRQPKVAMAALVPSLDDWHMRLGHSNIQKLNSLVMNNFVVSSSSTISPCSSCLMGKMSRLPLASIDHRSSKPFDIIHSDVWGPALVLSHLGHRRIYLARHARFHEHDFPYDAAHQSSPSAAVSTPWLNLSHSVSHLDSPSMSLMEWFLHHVKLAFPVRDLGPLHYFLGIQVKQLSDGIILTQEKYLEDLLKETHMGTSTPCSTPLAVSPPLSKTMGVYLPHPEQYRQVIGALQYLTLTRPDIAFAVNKLAQFMHCATDPTVARSSTESEYKAIANVTAEIMWIGSLLYELGVPKALPALLWCDNIGAIYLSSNPIFHARTKHVELDYHFVREQVKLGTLVVRLISSADQLADIMTKPLGTRPFHALRHKLRLHQISPSA</sequence>
<name>A0AA88QFD3_9ASTE</name>
<protein>
    <recommendedName>
        <fullName evidence="6">GAG-pre-integrase domain-containing protein</fullName>
    </recommendedName>
</protein>